<proteinExistence type="predicted"/>
<protein>
    <submittedName>
        <fullName evidence="2">Uncharacterized protein</fullName>
    </submittedName>
</protein>
<dbReference type="Proteomes" id="UP000837857">
    <property type="component" value="Chromosome 30"/>
</dbReference>
<evidence type="ECO:0000256" key="1">
    <source>
        <dbReference type="SAM" id="MobiDB-lite"/>
    </source>
</evidence>
<organism evidence="2 3">
    <name type="scientific">Iphiclides podalirius</name>
    <name type="common">scarce swallowtail</name>
    <dbReference type="NCBI Taxonomy" id="110791"/>
    <lineage>
        <taxon>Eukaryota</taxon>
        <taxon>Metazoa</taxon>
        <taxon>Ecdysozoa</taxon>
        <taxon>Arthropoda</taxon>
        <taxon>Hexapoda</taxon>
        <taxon>Insecta</taxon>
        <taxon>Pterygota</taxon>
        <taxon>Neoptera</taxon>
        <taxon>Endopterygota</taxon>
        <taxon>Lepidoptera</taxon>
        <taxon>Glossata</taxon>
        <taxon>Ditrysia</taxon>
        <taxon>Papilionoidea</taxon>
        <taxon>Papilionidae</taxon>
        <taxon>Papilioninae</taxon>
        <taxon>Iphiclides</taxon>
    </lineage>
</organism>
<reference evidence="2" key="1">
    <citation type="submission" date="2022-03" db="EMBL/GenBank/DDBJ databases">
        <authorList>
            <person name="Martin H S."/>
        </authorList>
    </citation>
    <scope>NUCLEOTIDE SEQUENCE</scope>
</reference>
<name>A0ABN8IR11_9NEOP</name>
<accession>A0ABN8IR11</accession>
<gene>
    <name evidence="2" type="ORF">IPOD504_LOCUS12772</name>
</gene>
<feature type="compositionally biased region" description="Polar residues" evidence="1">
    <location>
        <begin position="73"/>
        <end position="82"/>
    </location>
</feature>
<dbReference type="EMBL" id="OW152842">
    <property type="protein sequence ID" value="CAH2064499.1"/>
    <property type="molecule type" value="Genomic_DNA"/>
</dbReference>
<feature type="non-terminal residue" evidence="2">
    <location>
        <position position="90"/>
    </location>
</feature>
<feature type="region of interest" description="Disordered" evidence="1">
    <location>
        <begin position="50"/>
        <end position="90"/>
    </location>
</feature>
<keyword evidence="3" id="KW-1185">Reference proteome</keyword>
<sequence length="90" mass="10217">MSRKVADREIEQLLATLEDGNISEDGLEDESEDEETFFANAREMIRELEDEDAENHEDPTYCDPPLVQDLPGPSSQIISSLPMQEGHEHM</sequence>
<evidence type="ECO:0000313" key="2">
    <source>
        <dbReference type="EMBL" id="CAH2064499.1"/>
    </source>
</evidence>
<evidence type="ECO:0000313" key="3">
    <source>
        <dbReference type="Proteomes" id="UP000837857"/>
    </source>
</evidence>